<name>A0A915K3W6_ROMCU</name>
<dbReference type="AlphaFoldDB" id="A0A915K3W6"/>
<evidence type="ECO:0000313" key="1">
    <source>
        <dbReference type="Proteomes" id="UP000887565"/>
    </source>
</evidence>
<proteinExistence type="predicted"/>
<organism evidence="1 2">
    <name type="scientific">Romanomermis culicivorax</name>
    <name type="common">Nematode worm</name>
    <dbReference type="NCBI Taxonomy" id="13658"/>
    <lineage>
        <taxon>Eukaryota</taxon>
        <taxon>Metazoa</taxon>
        <taxon>Ecdysozoa</taxon>
        <taxon>Nematoda</taxon>
        <taxon>Enoplea</taxon>
        <taxon>Dorylaimia</taxon>
        <taxon>Mermithida</taxon>
        <taxon>Mermithoidea</taxon>
        <taxon>Mermithidae</taxon>
        <taxon>Romanomermis</taxon>
    </lineage>
</organism>
<dbReference type="Proteomes" id="UP000887565">
    <property type="component" value="Unplaced"/>
</dbReference>
<sequence>MPVHIRATNALLALYQYFQEHYRPAYREQQPPVSHDVAALILRWAAGLGLRSSASLTPFTLPIWPCSFTNLAG</sequence>
<protein>
    <submittedName>
        <fullName evidence="2">Uncharacterized protein</fullName>
    </submittedName>
</protein>
<evidence type="ECO:0000313" key="2">
    <source>
        <dbReference type="WBParaSite" id="nRc.2.0.1.t33465-RA"/>
    </source>
</evidence>
<keyword evidence="1" id="KW-1185">Reference proteome</keyword>
<accession>A0A915K3W6</accession>
<reference evidence="2" key="1">
    <citation type="submission" date="2022-11" db="UniProtKB">
        <authorList>
            <consortium name="WormBaseParasite"/>
        </authorList>
    </citation>
    <scope>IDENTIFICATION</scope>
</reference>
<dbReference type="WBParaSite" id="nRc.2.0.1.t33465-RA">
    <property type="protein sequence ID" value="nRc.2.0.1.t33465-RA"/>
    <property type="gene ID" value="nRc.2.0.1.g33465"/>
</dbReference>